<protein>
    <submittedName>
        <fullName evidence="1">Uncharacterized protein</fullName>
    </submittedName>
</protein>
<evidence type="ECO:0000313" key="2">
    <source>
        <dbReference type="Proteomes" id="UP000001410"/>
    </source>
</evidence>
<dbReference type="STRING" id="199310.c1403"/>
<dbReference type="EMBL" id="AE014075">
    <property type="protein sequence ID" value="AAN79872.1"/>
    <property type="molecule type" value="Genomic_DNA"/>
</dbReference>
<dbReference type="HOGENOM" id="CLU_1486917_0_0_6"/>
<organism evidence="1 2">
    <name type="scientific">Escherichia coli O6:H1 (strain CFT073 / ATCC 700928 / UPEC)</name>
    <dbReference type="NCBI Taxonomy" id="199310"/>
    <lineage>
        <taxon>Bacteria</taxon>
        <taxon>Pseudomonadati</taxon>
        <taxon>Pseudomonadota</taxon>
        <taxon>Gammaproteobacteria</taxon>
        <taxon>Enterobacterales</taxon>
        <taxon>Enterobacteriaceae</taxon>
        <taxon>Escherichia</taxon>
    </lineage>
</organism>
<dbReference type="AlphaFoldDB" id="A0A0H2V6E2"/>
<evidence type="ECO:0000313" key="1">
    <source>
        <dbReference type="EMBL" id="AAN79872.1"/>
    </source>
</evidence>
<dbReference type="Proteomes" id="UP000001410">
    <property type="component" value="Chromosome"/>
</dbReference>
<gene>
    <name evidence="1" type="ordered locus">c1403</name>
</gene>
<keyword evidence="2" id="KW-1185">Reference proteome</keyword>
<accession>A0A0H2V6E2</accession>
<name>A0A0H2V6E2_ECOL6</name>
<proteinExistence type="predicted"/>
<dbReference type="KEGG" id="ecc:c1403"/>
<reference evidence="1 2" key="1">
    <citation type="journal article" date="2002" name="Proc. Natl. Acad. Sci. U.S.A.">
        <title>Extensive mosaic structure revealed by the complete genome sequence of uropathogenic Escherichia coli.</title>
        <authorList>
            <person name="Welch R.A."/>
            <person name="Burland V."/>
            <person name="Plunkett G.III."/>
            <person name="Redford P."/>
            <person name="Roesch P."/>
            <person name="Rasko D."/>
            <person name="Buckles E.L."/>
            <person name="Liou S.R."/>
            <person name="Boutin A."/>
            <person name="Hackett J."/>
            <person name="Stroud D."/>
            <person name="Mayhew G.F."/>
            <person name="Rose D.J."/>
            <person name="Zhou S."/>
            <person name="Schwartz D.C."/>
            <person name="Perna N.T."/>
            <person name="Mobley H.L."/>
            <person name="Donnenberg M.S."/>
            <person name="Blattner F.R."/>
        </authorList>
    </citation>
    <scope>NUCLEOTIDE SEQUENCE [LARGE SCALE GENOMIC DNA]</scope>
    <source>
        <strain evidence="2">CFT073 / ATCC 700928 / UPEC</strain>
    </source>
</reference>
<sequence>MKLDIYYGAVLKSCRDFVIILVNNFIDRITVAWNFLFGCCCHTFLHCSVNTDCNINWLSGNKKNRQNKCKYWIHCAHPFGIRRKRASIETMHTLFNNSRSCFLLLMASSVNTGLLIVTPISKQPSDVLTFGNNVFIIAPSTMSFVMRCLVPPGDVNQLTINAGYRESTHNTVFGFNCSACA</sequence>